<reference evidence="1" key="1">
    <citation type="submission" date="2023-04" db="EMBL/GenBank/DDBJ databases">
        <title>Phytophthora fragariaefolia NBRC 109709.</title>
        <authorList>
            <person name="Ichikawa N."/>
            <person name="Sato H."/>
            <person name="Tonouchi N."/>
        </authorList>
    </citation>
    <scope>NUCLEOTIDE SEQUENCE</scope>
    <source>
        <strain evidence="1">NBRC 109709</strain>
    </source>
</reference>
<protein>
    <submittedName>
        <fullName evidence="1">Unnamed protein product</fullName>
    </submittedName>
</protein>
<gene>
    <name evidence="1" type="ORF">Pfra01_001901900</name>
</gene>
<dbReference type="SUPFAM" id="SSF53098">
    <property type="entry name" value="Ribonuclease H-like"/>
    <property type="match status" value="1"/>
</dbReference>
<dbReference type="AlphaFoldDB" id="A0A9W6XWS4"/>
<name>A0A9W6XWS4_9STRA</name>
<organism evidence="1 2">
    <name type="scientific">Phytophthora fragariaefolia</name>
    <dbReference type="NCBI Taxonomy" id="1490495"/>
    <lineage>
        <taxon>Eukaryota</taxon>
        <taxon>Sar</taxon>
        <taxon>Stramenopiles</taxon>
        <taxon>Oomycota</taxon>
        <taxon>Peronosporomycetes</taxon>
        <taxon>Peronosporales</taxon>
        <taxon>Peronosporaceae</taxon>
        <taxon>Phytophthora</taxon>
    </lineage>
</organism>
<keyword evidence="2" id="KW-1185">Reference proteome</keyword>
<dbReference type="OrthoDB" id="122841at2759"/>
<dbReference type="PANTHER" id="PTHR40866:SF1">
    <property type="entry name" value="BED-TYPE DOMAIN-CONTAINING PROTEIN"/>
    <property type="match status" value="1"/>
</dbReference>
<evidence type="ECO:0000313" key="1">
    <source>
        <dbReference type="EMBL" id="GMF48796.1"/>
    </source>
</evidence>
<dbReference type="Proteomes" id="UP001165121">
    <property type="component" value="Unassembled WGS sequence"/>
</dbReference>
<dbReference type="PANTHER" id="PTHR40866">
    <property type="entry name" value="BED-TYPE DOMAIN-CONTAINING PROTEIN"/>
    <property type="match status" value="1"/>
</dbReference>
<evidence type="ECO:0000313" key="2">
    <source>
        <dbReference type="Proteomes" id="UP001165121"/>
    </source>
</evidence>
<dbReference type="EMBL" id="BSXT01002408">
    <property type="protein sequence ID" value="GMF48796.1"/>
    <property type="molecule type" value="Genomic_DNA"/>
</dbReference>
<sequence length="362" mass="41220">MPLPPQALWSRSQADAWIRLLQPLAHLAGNLEGFETQYSSFEISSVRSLQAFGFVPEETSHLFQWLQWIFMRNMPVHEVADELTRAMSKLRPVTAKAVKKCMEEITIKIGIKLKRKLGTLFGLMFDGWTHAGVHYVALYGVYEADGEVRVRLLGLSPLTDSSQTADAHAEMFTNVLEVYNKTLDMVGFLVGDNCNTNLSIATKMGVPLVCCASHRLNLAIMTYLAPYETLLDEVNALMLELRHENYFAELKKHTDLHPVKRNVTRWSSTFTMLERYIRIRSEIKKVKAVEELIHTVGKHRKLVALFEHLKKFESICKRLQREDTDMAEVPLMFDGLVAEYPVMADHLKASAKIVHTPAFETG</sequence>
<accession>A0A9W6XWS4</accession>
<comment type="caution">
    <text evidence="1">The sequence shown here is derived from an EMBL/GenBank/DDBJ whole genome shotgun (WGS) entry which is preliminary data.</text>
</comment>
<proteinExistence type="predicted"/>
<dbReference type="InterPro" id="IPR012337">
    <property type="entry name" value="RNaseH-like_sf"/>
</dbReference>